<gene>
    <name evidence="1" type="ORF">PHLCEN_2v12643</name>
</gene>
<organism evidence="1 2">
    <name type="scientific">Hermanssonia centrifuga</name>
    <dbReference type="NCBI Taxonomy" id="98765"/>
    <lineage>
        <taxon>Eukaryota</taxon>
        <taxon>Fungi</taxon>
        <taxon>Dikarya</taxon>
        <taxon>Basidiomycota</taxon>
        <taxon>Agaricomycotina</taxon>
        <taxon>Agaricomycetes</taxon>
        <taxon>Polyporales</taxon>
        <taxon>Meruliaceae</taxon>
        <taxon>Hermanssonia</taxon>
    </lineage>
</organism>
<dbReference type="AlphaFoldDB" id="A0A2R6NGV7"/>
<dbReference type="EMBL" id="MLYV02001282">
    <property type="protein sequence ID" value="PSR71478.1"/>
    <property type="molecule type" value="Genomic_DNA"/>
</dbReference>
<reference evidence="1 2" key="1">
    <citation type="submission" date="2018-02" db="EMBL/GenBank/DDBJ databases">
        <title>Genome sequence of the basidiomycete white-rot fungus Phlebia centrifuga.</title>
        <authorList>
            <person name="Granchi Z."/>
            <person name="Peng M."/>
            <person name="de Vries R.P."/>
            <person name="Hilden K."/>
            <person name="Makela M.R."/>
            <person name="Grigoriev I."/>
            <person name="Riley R."/>
        </authorList>
    </citation>
    <scope>NUCLEOTIDE SEQUENCE [LARGE SCALE GENOMIC DNA]</scope>
    <source>
        <strain evidence="1 2">FBCC195</strain>
    </source>
</reference>
<evidence type="ECO:0000313" key="2">
    <source>
        <dbReference type="Proteomes" id="UP000186601"/>
    </source>
</evidence>
<accession>A0A2R6NGV7</accession>
<comment type="caution">
    <text evidence="1">The sequence shown here is derived from an EMBL/GenBank/DDBJ whole genome shotgun (WGS) entry which is preliminary data.</text>
</comment>
<dbReference type="Proteomes" id="UP000186601">
    <property type="component" value="Unassembled WGS sequence"/>
</dbReference>
<proteinExistence type="predicted"/>
<sequence>MDPSRGLTAYQTGVRVANTANRIEQLSQTANASAYAGTVPMAMQRMLALGFNSHFESANFPVGMFEKNLGESSKFSKSLNSESSRGGLTFVR</sequence>
<protein>
    <submittedName>
        <fullName evidence="1">Uncharacterized protein</fullName>
    </submittedName>
</protein>
<evidence type="ECO:0000313" key="1">
    <source>
        <dbReference type="EMBL" id="PSR71478.1"/>
    </source>
</evidence>
<keyword evidence="2" id="KW-1185">Reference proteome</keyword>
<name>A0A2R6NGV7_9APHY</name>